<accession>A0AAE3XJ84</accession>
<dbReference type="RefSeq" id="WP_309936826.1">
    <property type="nucleotide sequence ID" value="NZ_AP025305.1"/>
</dbReference>
<evidence type="ECO:0000256" key="1">
    <source>
        <dbReference type="SAM" id="Phobius"/>
    </source>
</evidence>
<dbReference type="AlphaFoldDB" id="A0AAE3XJ84"/>
<keyword evidence="1" id="KW-0472">Membrane</keyword>
<keyword evidence="1" id="KW-0812">Transmembrane</keyword>
<comment type="caution">
    <text evidence="2">The sequence shown here is derived from an EMBL/GenBank/DDBJ whole genome shotgun (WGS) entry which is preliminary data.</text>
</comment>
<dbReference type="Proteomes" id="UP001185092">
    <property type="component" value="Unassembled WGS sequence"/>
</dbReference>
<proteinExistence type="predicted"/>
<dbReference type="EMBL" id="JAVDQD010000001">
    <property type="protein sequence ID" value="MDR6237367.1"/>
    <property type="molecule type" value="Genomic_DNA"/>
</dbReference>
<reference evidence="2" key="1">
    <citation type="submission" date="2023-07" db="EMBL/GenBank/DDBJ databases">
        <title>Genomic Encyclopedia of Type Strains, Phase IV (KMG-IV): sequencing the most valuable type-strain genomes for metagenomic binning, comparative biology and taxonomic classification.</title>
        <authorList>
            <person name="Goeker M."/>
        </authorList>
    </citation>
    <scope>NUCLEOTIDE SEQUENCE</scope>
    <source>
        <strain evidence="2">DSM 26174</strain>
    </source>
</reference>
<evidence type="ECO:0000313" key="3">
    <source>
        <dbReference type="Proteomes" id="UP001185092"/>
    </source>
</evidence>
<keyword evidence="3" id="KW-1185">Reference proteome</keyword>
<organism evidence="2 3">
    <name type="scientific">Aureibacter tunicatorum</name>
    <dbReference type="NCBI Taxonomy" id="866807"/>
    <lineage>
        <taxon>Bacteria</taxon>
        <taxon>Pseudomonadati</taxon>
        <taxon>Bacteroidota</taxon>
        <taxon>Cytophagia</taxon>
        <taxon>Cytophagales</taxon>
        <taxon>Persicobacteraceae</taxon>
        <taxon>Aureibacter</taxon>
    </lineage>
</organism>
<feature type="transmembrane region" description="Helical" evidence="1">
    <location>
        <begin position="12"/>
        <end position="33"/>
    </location>
</feature>
<sequence>MICASLTLAGYIYVSFIGASLIGMAGYILFIFFKDEPWSRLEKIFGINAKHDLGERIYDSQFVYFNYGLGACKNLVSFELYEKGMVIKLPFFKFKEAIYIPYNNLKKIKKETVGLVLPYELIHFKTSYGKIEMGIIDTELKLLESLMRRRKK</sequence>
<evidence type="ECO:0000313" key="2">
    <source>
        <dbReference type="EMBL" id="MDR6237367.1"/>
    </source>
</evidence>
<protein>
    <submittedName>
        <fullName evidence="2">Uncharacterized protein</fullName>
    </submittedName>
</protein>
<gene>
    <name evidence="2" type="ORF">HNQ88_000343</name>
</gene>
<keyword evidence="1" id="KW-1133">Transmembrane helix</keyword>
<name>A0AAE3XJ84_9BACT</name>